<protein>
    <recommendedName>
        <fullName evidence="1">DUF6265 domain-containing protein</fullName>
    </recommendedName>
</protein>
<dbReference type="Proteomes" id="UP000236413">
    <property type="component" value="Unassembled WGS sequence"/>
</dbReference>
<gene>
    <name evidence="2" type="ORF">C1634_014315</name>
</gene>
<evidence type="ECO:0000259" key="1">
    <source>
        <dbReference type="Pfam" id="PF19780"/>
    </source>
</evidence>
<feature type="domain" description="DUF6265" evidence="1">
    <location>
        <begin position="30"/>
        <end position="140"/>
    </location>
</feature>
<sequence length="158" mass="18414">MKTKLILAIIGLSIATSWTQQQQSEIKKIEWLLGTWETKTSKGSLYETWTRKSDTELQAKSYYLKQKDTILFESVRLVEKDKKLHYIVSVKGQHNEQPVDFVSTSMSKPNSLIFENQENDFPQRITYKKIRKDSLFAEISGMMNGKMARQAFPMNKIQ</sequence>
<evidence type="ECO:0000313" key="2">
    <source>
        <dbReference type="EMBL" id="PWN61226.1"/>
    </source>
</evidence>
<dbReference type="AlphaFoldDB" id="A0A316WLD2"/>
<comment type="caution">
    <text evidence="2">The sequence shown here is derived from an EMBL/GenBank/DDBJ whole genome shotgun (WGS) entry which is preliminary data.</text>
</comment>
<reference evidence="2 3" key="1">
    <citation type="submission" date="2018-04" db="EMBL/GenBank/DDBJ databases">
        <title>Chryseobacterium oncorhynchi 701B-08T from rainbow trout, and Chryseobacterium viscerum 687B-08T from diseased fish.</title>
        <authorList>
            <person name="Jeong J.-J."/>
            <person name="Lee Y.J."/>
            <person name="Pathiraja D."/>
            <person name="Park B."/>
            <person name="Choi I.-G."/>
            <person name="Kim K.D."/>
        </authorList>
    </citation>
    <scope>NUCLEOTIDE SEQUENCE [LARGE SCALE GENOMIC DNA]</scope>
    <source>
        <strain evidence="2 3">687B-08</strain>
    </source>
</reference>
<accession>A0A316WLD2</accession>
<name>A0A316WLD2_9FLAO</name>
<organism evidence="2 3">
    <name type="scientific">Chryseobacterium viscerum</name>
    <dbReference type="NCBI Taxonomy" id="1037377"/>
    <lineage>
        <taxon>Bacteria</taxon>
        <taxon>Pseudomonadati</taxon>
        <taxon>Bacteroidota</taxon>
        <taxon>Flavobacteriia</taxon>
        <taxon>Flavobacteriales</taxon>
        <taxon>Weeksellaceae</taxon>
        <taxon>Chryseobacterium group</taxon>
        <taxon>Chryseobacterium</taxon>
    </lineage>
</organism>
<dbReference type="RefSeq" id="WP_109738648.1">
    <property type="nucleotide sequence ID" value="NZ_PPEG02000005.1"/>
</dbReference>
<dbReference type="EMBL" id="PPEG02000005">
    <property type="protein sequence ID" value="PWN61226.1"/>
    <property type="molecule type" value="Genomic_DNA"/>
</dbReference>
<evidence type="ECO:0000313" key="3">
    <source>
        <dbReference type="Proteomes" id="UP000236413"/>
    </source>
</evidence>
<dbReference type="Pfam" id="PF19780">
    <property type="entry name" value="DUF6265"/>
    <property type="match status" value="1"/>
</dbReference>
<proteinExistence type="predicted"/>
<dbReference type="InterPro" id="IPR046232">
    <property type="entry name" value="DUF6265"/>
</dbReference>